<evidence type="ECO:0000256" key="1">
    <source>
        <dbReference type="ARBA" id="ARBA00004323"/>
    </source>
</evidence>
<dbReference type="HOGENOM" id="CLU_094945_1_0_7"/>
<comment type="subcellular location">
    <subcellularLocation>
        <location evidence="1">Golgi apparatus membrane</location>
        <topology evidence="1">Single-pass type II membrane protein</topology>
    </subcellularLocation>
</comment>
<evidence type="ECO:0000313" key="9">
    <source>
        <dbReference type="Proteomes" id="UP000001508"/>
    </source>
</evidence>
<keyword evidence="9" id="KW-1185">Reference proteome</keyword>
<evidence type="ECO:0000256" key="4">
    <source>
        <dbReference type="ARBA" id="ARBA00022989"/>
    </source>
</evidence>
<evidence type="ECO:0000256" key="3">
    <source>
        <dbReference type="ARBA" id="ARBA00022692"/>
    </source>
</evidence>
<keyword evidence="5" id="KW-0333">Golgi apparatus</keyword>
<dbReference type="PANTHER" id="PTHR12137">
    <property type="entry name" value="CARBOHYDRATE SULFOTRANSFERASE"/>
    <property type="match status" value="1"/>
</dbReference>
<dbReference type="EMBL" id="CP001940">
    <property type="protein sequence ID" value="ADH85786.1"/>
    <property type="molecule type" value="Genomic_DNA"/>
</dbReference>
<dbReference type="STRING" id="589865.DaAHT2_1088"/>
<protein>
    <recommendedName>
        <fullName evidence="10">Sulfotransferase family protein</fullName>
    </recommendedName>
</protein>
<dbReference type="InParanoid" id="D6Z2L1"/>
<gene>
    <name evidence="8" type="ordered locus">DaAHT2_1088</name>
</gene>
<evidence type="ECO:0000256" key="7">
    <source>
        <dbReference type="ARBA" id="ARBA00023180"/>
    </source>
</evidence>
<dbReference type="GO" id="GO:0016051">
    <property type="term" value="P:carbohydrate biosynthetic process"/>
    <property type="evidence" value="ECO:0007669"/>
    <property type="project" value="InterPro"/>
</dbReference>
<dbReference type="AlphaFoldDB" id="D6Z2L1"/>
<dbReference type="Pfam" id="PF03567">
    <property type="entry name" value="Sulfotransfer_2"/>
    <property type="match status" value="1"/>
</dbReference>
<keyword evidence="4" id="KW-1133">Transmembrane helix</keyword>
<dbReference type="InterPro" id="IPR005331">
    <property type="entry name" value="Sulfotransferase"/>
</dbReference>
<dbReference type="InterPro" id="IPR027417">
    <property type="entry name" value="P-loop_NTPase"/>
</dbReference>
<dbReference type="eggNOG" id="COG0457">
    <property type="taxonomic scope" value="Bacteria"/>
</dbReference>
<sequence>MIISHRHRFIFVHCRKVAGSSMKVTIAPHLGPADIILGSYQELFRDSSFFTPQVLGEALRPHGLRELASGLLRGRNWRNSINKAVKRRYKKAFGLSSSGHPTATDIRQAFPEAWNSYFKFCFVRNPYERAVSDYLYLTRRDAASPSFSDYLRQLSESKRDLHGRDKYDNWPMYTIGEQPVMDFIGRYENLSSDFSKAMEKVGLSGVKLTASEKRRNYQKPWREYYGPGDRELVEALYSKEIGYFGYTFEA</sequence>
<keyword evidence="7" id="KW-0325">Glycoprotein</keyword>
<dbReference type="SUPFAM" id="SSF52540">
    <property type="entry name" value="P-loop containing nucleoside triphosphate hydrolases"/>
    <property type="match status" value="1"/>
</dbReference>
<dbReference type="Proteomes" id="UP000001508">
    <property type="component" value="Chromosome"/>
</dbReference>
<dbReference type="OrthoDB" id="288532at2"/>
<evidence type="ECO:0000313" key="8">
    <source>
        <dbReference type="EMBL" id="ADH85786.1"/>
    </source>
</evidence>
<organism evidence="8 9">
    <name type="scientific">Desulfurivibrio alkaliphilus (strain DSM 19089 / UNIQEM U267 / AHT2)</name>
    <dbReference type="NCBI Taxonomy" id="589865"/>
    <lineage>
        <taxon>Bacteria</taxon>
        <taxon>Pseudomonadati</taxon>
        <taxon>Thermodesulfobacteriota</taxon>
        <taxon>Desulfobulbia</taxon>
        <taxon>Desulfobulbales</taxon>
        <taxon>Desulfobulbaceae</taxon>
        <taxon>Desulfurivibrio</taxon>
    </lineage>
</organism>
<reference evidence="9" key="1">
    <citation type="submission" date="2010-02" db="EMBL/GenBank/DDBJ databases">
        <title>Complete sequence of Desulfurivibrio alkaliphilus AHT2.</title>
        <authorList>
            <consortium name="US DOE Joint Genome Institute"/>
            <person name="Pitluck S."/>
            <person name="Chertkov O."/>
            <person name="Detter J.C."/>
            <person name="Han C."/>
            <person name="Tapia R."/>
            <person name="Larimer F."/>
            <person name="Land M."/>
            <person name="Hauser L."/>
            <person name="Kyrpides N."/>
            <person name="Mikhailova N."/>
            <person name="Sorokin D.Y."/>
            <person name="Muyzer G."/>
            <person name="Woyke T."/>
        </authorList>
    </citation>
    <scope>NUCLEOTIDE SEQUENCE [LARGE SCALE GENOMIC DNA]</scope>
    <source>
        <strain evidence="9">DSM 19089 / UNIQEM U267 / AHT2</strain>
    </source>
</reference>
<dbReference type="InterPro" id="IPR018011">
    <property type="entry name" value="Carb_sulfotrans_8-10"/>
</dbReference>
<evidence type="ECO:0000256" key="5">
    <source>
        <dbReference type="ARBA" id="ARBA00023034"/>
    </source>
</evidence>
<dbReference type="PANTHER" id="PTHR12137:SF54">
    <property type="entry name" value="CARBOHYDRATE SULFOTRANSFERASE"/>
    <property type="match status" value="1"/>
</dbReference>
<dbReference type="RefSeq" id="WP_013163315.1">
    <property type="nucleotide sequence ID" value="NC_014216.1"/>
</dbReference>
<accession>D6Z2L1</accession>
<keyword evidence="2" id="KW-0808">Transferase</keyword>
<keyword evidence="3" id="KW-0812">Transmembrane</keyword>
<dbReference type="GO" id="GO:0008146">
    <property type="term" value="F:sulfotransferase activity"/>
    <property type="evidence" value="ECO:0007669"/>
    <property type="project" value="InterPro"/>
</dbReference>
<evidence type="ECO:0000256" key="2">
    <source>
        <dbReference type="ARBA" id="ARBA00022679"/>
    </source>
</evidence>
<keyword evidence="6" id="KW-0472">Membrane</keyword>
<proteinExistence type="predicted"/>
<name>D6Z2L1_DESAT</name>
<evidence type="ECO:0000256" key="6">
    <source>
        <dbReference type="ARBA" id="ARBA00023136"/>
    </source>
</evidence>
<dbReference type="GO" id="GO:0016020">
    <property type="term" value="C:membrane"/>
    <property type="evidence" value="ECO:0007669"/>
    <property type="project" value="InterPro"/>
</dbReference>
<evidence type="ECO:0008006" key="10">
    <source>
        <dbReference type="Google" id="ProtNLM"/>
    </source>
</evidence>
<dbReference type="Gene3D" id="3.40.50.300">
    <property type="entry name" value="P-loop containing nucleotide triphosphate hydrolases"/>
    <property type="match status" value="1"/>
</dbReference>
<dbReference type="KEGG" id="dak:DaAHT2_1088"/>